<dbReference type="PANTHER" id="PTHR10266:SF3">
    <property type="entry name" value="CYTOCHROME C1, HEME PROTEIN, MITOCHONDRIAL"/>
    <property type="match status" value="1"/>
</dbReference>
<comment type="subcellular location">
    <subcellularLocation>
        <location evidence="1">Membrane</location>
    </subcellularLocation>
</comment>
<dbReference type="Proteomes" id="UP000538147">
    <property type="component" value="Unassembled WGS sequence"/>
</dbReference>
<dbReference type="RefSeq" id="WP_184195789.1">
    <property type="nucleotide sequence ID" value="NZ_BMOX01000005.1"/>
</dbReference>
<dbReference type="InterPro" id="IPR002326">
    <property type="entry name" value="Cyt_c1"/>
</dbReference>
<keyword evidence="4 10" id="KW-0812">Transmembrane</keyword>
<dbReference type="PROSITE" id="PS51007">
    <property type="entry name" value="CYTC"/>
    <property type="match status" value="1"/>
</dbReference>
<keyword evidence="6 10" id="KW-1133">Transmembrane helix</keyword>
<dbReference type="PANTHER" id="PTHR10266">
    <property type="entry name" value="CYTOCHROME C1"/>
    <property type="match status" value="1"/>
</dbReference>
<dbReference type="GO" id="GO:0009055">
    <property type="term" value="F:electron transfer activity"/>
    <property type="evidence" value="ECO:0007669"/>
    <property type="project" value="InterPro"/>
</dbReference>
<evidence type="ECO:0000256" key="7">
    <source>
        <dbReference type="ARBA" id="ARBA00023004"/>
    </source>
</evidence>
<feature type="transmembrane region" description="Helical" evidence="10">
    <location>
        <begin position="258"/>
        <end position="276"/>
    </location>
</feature>
<evidence type="ECO:0000256" key="5">
    <source>
        <dbReference type="ARBA" id="ARBA00022723"/>
    </source>
</evidence>
<keyword evidence="13" id="KW-1185">Reference proteome</keyword>
<feature type="binding site" description="covalent" evidence="9">
    <location>
        <position position="92"/>
    </location>
    <ligand>
        <name>heme c</name>
        <dbReference type="ChEBI" id="CHEBI:61717"/>
    </ligand>
</feature>
<organism evidence="12 13">
    <name type="scientific">Polymorphobacter multimanifer</name>
    <dbReference type="NCBI Taxonomy" id="1070431"/>
    <lineage>
        <taxon>Bacteria</taxon>
        <taxon>Pseudomonadati</taxon>
        <taxon>Pseudomonadota</taxon>
        <taxon>Alphaproteobacteria</taxon>
        <taxon>Sphingomonadales</taxon>
        <taxon>Sphingosinicellaceae</taxon>
        <taxon>Polymorphobacter</taxon>
    </lineage>
</organism>
<dbReference type="InterPro" id="IPR009056">
    <property type="entry name" value="Cyt_c-like_dom"/>
</dbReference>
<dbReference type="SUPFAM" id="SSF46626">
    <property type="entry name" value="Cytochrome c"/>
    <property type="match status" value="1"/>
</dbReference>
<dbReference type="Pfam" id="PF02167">
    <property type="entry name" value="Cytochrom_C1"/>
    <property type="match status" value="1"/>
</dbReference>
<evidence type="ECO:0000259" key="11">
    <source>
        <dbReference type="PROSITE" id="PS51007"/>
    </source>
</evidence>
<evidence type="ECO:0000256" key="1">
    <source>
        <dbReference type="ARBA" id="ARBA00004370"/>
    </source>
</evidence>
<evidence type="ECO:0000256" key="10">
    <source>
        <dbReference type="SAM" id="Phobius"/>
    </source>
</evidence>
<dbReference type="InterPro" id="IPR036909">
    <property type="entry name" value="Cyt_c-like_dom_sf"/>
</dbReference>
<dbReference type="PRINTS" id="PR00603">
    <property type="entry name" value="CYTOCHROMEC1"/>
</dbReference>
<reference evidence="12 13" key="1">
    <citation type="submission" date="2020-08" db="EMBL/GenBank/DDBJ databases">
        <title>Genomic Encyclopedia of Type Strains, Phase IV (KMG-IV): sequencing the most valuable type-strain genomes for metagenomic binning, comparative biology and taxonomic classification.</title>
        <authorList>
            <person name="Goeker M."/>
        </authorList>
    </citation>
    <scope>NUCLEOTIDE SEQUENCE [LARGE SCALE GENOMIC DNA]</scope>
    <source>
        <strain evidence="12 13">DSM 102189</strain>
    </source>
</reference>
<dbReference type="EMBL" id="JACIIV010000005">
    <property type="protein sequence ID" value="MBB6226658.1"/>
    <property type="molecule type" value="Genomic_DNA"/>
</dbReference>
<feature type="binding site" description="covalent" evidence="9">
    <location>
        <position position="212"/>
    </location>
    <ligand>
        <name>heme c</name>
        <dbReference type="ChEBI" id="CHEBI:61717"/>
    </ligand>
</feature>
<comment type="cofactor">
    <cofactor evidence="9">
        <name>heme c</name>
        <dbReference type="ChEBI" id="CHEBI:61717"/>
    </cofactor>
    <text evidence="9">Binds 1 heme c group covalently per subunit.</text>
</comment>
<evidence type="ECO:0000256" key="3">
    <source>
        <dbReference type="ARBA" id="ARBA00022617"/>
    </source>
</evidence>
<proteinExistence type="predicted"/>
<name>A0A841LCE5_9SPHN</name>
<feature type="binding site" description="covalent" evidence="9">
    <location>
        <position position="89"/>
    </location>
    <ligand>
        <name>heme c</name>
        <dbReference type="ChEBI" id="CHEBI:61717"/>
    </ligand>
</feature>
<dbReference type="Gene3D" id="1.10.760.10">
    <property type="entry name" value="Cytochrome c-like domain"/>
    <property type="match status" value="1"/>
</dbReference>
<gene>
    <name evidence="12" type="ORF">FHS79_000816</name>
</gene>
<protein>
    <recommendedName>
        <fullName evidence="2">Cytochrome c1</fullName>
    </recommendedName>
</protein>
<dbReference type="GO" id="GO:0020037">
    <property type="term" value="F:heme binding"/>
    <property type="evidence" value="ECO:0007669"/>
    <property type="project" value="InterPro"/>
</dbReference>
<evidence type="ECO:0000256" key="2">
    <source>
        <dbReference type="ARBA" id="ARBA00016165"/>
    </source>
</evidence>
<accession>A0A841LCE5</accession>
<feature type="binding site" description="covalent" evidence="9">
    <location>
        <position position="93"/>
    </location>
    <ligand>
        <name>heme c</name>
        <dbReference type="ChEBI" id="CHEBI:61717"/>
    </ligand>
</feature>
<evidence type="ECO:0000256" key="8">
    <source>
        <dbReference type="ARBA" id="ARBA00023136"/>
    </source>
</evidence>
<evidence type="ECO:0000313" key="13">
    <source>
        <dbReference type="Proteomes" id="UP000538147"/>
    </source>
</evidence>
<keyword evidence="8 10" id="KW-0472">Membrane</keyword>
<keyword evidence="7 9" id="KW-0408">Iron</keyword>
<dbReference type="Gene3D" id="1.20.5.100">
    <property type="entry name" value="Cytochrome c1, transmembrane anchor, C-terminal"/>
    <property type="match status" value="1"/>
</dbReference>
<keyword evidence="5 9" id="KW-0479">Metal-binding</keyword>
<keyword evidence="3 9" id="KW-0349">Heme</keyword>
<evidence type="ECO:0000256" key="4">
    <source>
        <dbReference type="ARBA" id="ARBA00022692"/>
    </source>
</evidence>
<evidence type="ECO:0000313" key="12">
    <source>
        <dbReference type="EMBL" id="MBB6226658.1"/>
    </source>
</evidence>
<feature type="domain" description="Cytochrome c" evidence="11">
    <location>
        <begin position="76"/>
        <end position="182"/>
    </location>
</feature>
<evidence type="ECO:0000256" key="6">
    <source>
        <dbReference type="ARBA" id="ARBA00022989"/>
    </source>
</evidence>
<sequence length="289" mass="31351">MAKSGIVAALTGASLVQKGAIAAGALFCVTVLWGAVQPREEVPYDPVKAHHEHPEQIVWSHNGIGNIGITGTFDRGQLQRGFKVYKEVCAACHSISRVAFRDLLALGFSEGQAKAIAAEYTVPSIDESGEPTTRPATLADKFPPVYANEVAARAAQNGAYPPDLSLITKARHDGTNYVRSLLLGYRDEVPTDFQKADTLWYNPWFASLAIAMPPPLASDEQVEYTDGTAPTINNYATDVSAFLAWTAEPKLDNRKETGVAAIAFLLILTILGYLSYKKVWRDVKKPKSA</sequence>
<dbReference type="GO" id="GO:0046872">
    <property type="term" value="F:metal ion binding"/>
    <property type="evidence" value="ECO:0007669"/>
    <property type="project" value="UniProtKB-KW"/>
</dbReference>
<comment type="caution">
    <text evidence="12">The sequence shown here is derived from an EMBL/GenBank/DDBJ whole genome shotgun (WGS) entry which is preliminary data.</text>
</comment>
<dbReference type="GO" id="GO:0016020">
    <property type="term" value="C:membrane"/>
    <property type="evidence" value="ECO:0007669"/>
    <property type="project" value="UniProtKB-SubCell"/>
</dbReference>
<dbReference type="AlphaFoldDB" id="A0A841LCE5"/>
<evidence type="ECO:0000256" key="9">
    <source>
        <dbReference type="PIRSR" id="PIRSR602326-1"/>
    </source>
</evidence>